<evidence type="ECO:0000313" key="3">
    <source>
        <dbReference type="Proteomes" id="UP001159405"/>
    </source>
</evidence>
<feature type="non-terminal residue" evidence="2">
    <location>
        <position position="238"/>
    </location>
</feature>
<dbReference type="EMBL" id="CALNXK010000012">
    <property type="protein sequence ID" value="CAH3044687.1"/>
    <property type="molecule type" value="Genomic_DNA"/>
</dbReference>
<protein>
    <submittedName>
        <fullName evidence="2">Uncharacterized protein</fullName>
    </submittedName>
</protein>
<dbReference type="Proteomes" id="UP001159405">
    <property type="component" value="Unassembled WGS sequence"/>
</dbReference>
<keyword evidence="1" id="KW-0472">Membrane</keyword>
<proteinExistence type="predicted"/>
<keyword evidence="1" id="KW-1133">Transmembrane helix</keyword>
<sequence length="238" mass="27247">MYRRQVHLRHNMACCDVCDKIMECFTNGYQALTNLESNENMSYEGIKNDLDKISSDWEDLEKETSSTLKETMEYFTQFTENEPKESEVETILTRAKLLEEKFRSLLTRHTKIGARAKVYPSLVEERYQYSETMKNNIVTHGRRAWILSVLLGLILGGVIAWTAWNSQILPVVFGVPIGGGALLIIGGLVYFIFAAVAERGVRKWKQLQQGVSHLQDTAKFILRKAQELNLLPVQLQVM</sequence>
<gene>
    <name evidence="2" type="ORF">PLOB_00004822</name>
</gene>
<comment type="caution">
    <text evidence="2">The sequence shown here is derived from an EMBL/GenBank/DDBJ whole genome shotgun (WGS) entry which is preliminary data.</text>
</comment>
<feature type="transmembrane region" description="Helical" evidence="1">
    <location>
        <begin position="170"/>
        <end position="197"/>
    </location>
</feature>
<feature type="transmembrane region" description="Helical" evidence="1">
    <location>
        <begin position="144"/>
        <end position="164"/>
    </location>
</feature>
<name>A0ABN8N7B4_9CNID</name>
<keyword evidence="3" id="KW-1185">Reference proteome</keyword>
<keyword evidence="1" id="KW-0812">Transmembrane</keyword>
<organism evidence="2 3">
    <name type="scientific">Porites lobata</name>
    <dbReference type="NCBI Taxonomy" id="104759"/>
    <lineage>
        <taxon>Eukaryota</taxon>
        <taxon>Metazoa</taxon>
        <taxon>Cnidaria</taxon>
        <taxon>Anthozoa</taxon>
        <taxon>Hexacorallia</taxon>
        <taxon>Scleractinia</taxon>
        <taxon>Fungiina</taxon>
        <taxon>Poritidae</taxon>
        <taxon>Porites</taxon>
    </lineage>
</organism>
<reference evidence="2 3" key="1">
    <citation type="submission" date="2022-05" db="EMBL/GenBank/DDBJ databases">
        <authorList>
            <consortium name="Genoscope - CEA"/>
            <person name="William W."/>
        </authorList>
    </citation>
    <scope>NUCLEOTIDE SEQUENCE [LARGE SCALE GENOMIC DNA]</scope>
</reference>
<accession>A0ABN8N7B4</accession>
<evidence type="ECO:0000256" key="1">
    <source>
        <dbReference type="SAM" id="Phobius"/>
    </source>
</evidence>
<evidence type="ECO:0000313" key="2">
    <source>
        <dbReference type="EMBL" id="CAH3044687.1"/>
    </source>
</evidence>